<dbReference type="EMBL" id="JWZT01002262">
    <property type="protein sequence ID" value="KII69887.1"/>
    <property type="molecule type" value="Genomic_DNA"/>
</dbReference>
<feature type="chain" id="PRO_5012791277" evidence="1">
    <location>
        <begin position="16"/>
        <end position="370"/>
    </location>
</feature>
<feature type="signal peptide" evidence="1">
    <location>
        <begin position="1"/>
        <end position="15"/>
    </location>
</feature>
<gene>
    <name evidence="2" type="ORF">RF11_15670</name>
</gene>
<protein>
    <submittedName>
        <fullName evidence="2">Uncharacterized protein</fullName>
    </submittedName>
</protein>
<accession>A0A0C2N7H4</accession>
<keyword evidence="1" id="KW-0732">Signal</keyword>
<comment type="caution">
    <text evidence="2">The sequence shown here is derived from an EMBL/GenBank/DDBJ whole genome shotgun (WGS) entry which is preliminary data.</text>
</comment>
<evidence type="ECO:0000256" key="1">
    <source>
        <dbReference type="SAM" id="SignalP"/>
    </source>
</evidence>
<name>A0A0C2N7H4_THEKT</name>
<dbReference type="AlphaFoldDB" id="A0A0C2N7H4"/>
<evidence type="ECO:0000313" key="3">
    <source>
        <dbReference type="Proteomes" id="UP000031668"/>
    </source>
</evidence>
<evidence type="ECO:0000313" key="2">
    <source>
        <dbReference type="EMBL" id="KII69887.1"/>
    </source>
</evidence>
<keyword evidence="3" id="KW-1185">Reference proteome</keyword>
<sequence>MLGCLFLFFIGTVRCSSKAFKYFSNLNSLINGPLPAFDLSHFVNDPHNDVPAIVLNATANLDSCKICKLDMFDGSRFTASLDNKYRQYIETGTLPVFEDHYEAGQFLMRILQNLEFYLIDEEMMWELDDIHVKVMQAEDLTQQVELDAYRQVFDRVDYGKSLLQHLLAFFARFVEKGTIDDGYMQISSLVAKHIAREFFHCSWMYRCSEFSRDVTISLVLKLGSLNMPKIVVLYPHDNGDHIHPEEGGIHGGVLPIFHPEYAGVEPQDSLFEHAEIGGPPQFLDEFEPGYEHFPGQSFEDLHHPGHMFHHGHFHHPGHTFHHEHFHHLGHPFHYGHFHHLGHPFHHGHFHHPGYPFHHGHTDHLGTIITP</sequence>
<organism evidence="2 3">
    <name type="scientific">Thelohanellus kitauei</name>
    <name type="common">Myxosporean</name>
    <dbReference type="NCBI Taxonomy" id="669202"/>
    <lineage>
        <taxon>Eukaryota</taxon>
        <taxon>Metazoa</taxon>
        <taxon>Cnidaria</taxon>
        <taxon>Myxozoa</taxon>
        <taxon>Myxosporea</taxon>
        <taxon>Bivalvulida</taxon>
        <taxon>Platysporina</taxon>
        <taxon>Myxobolidae</taxon>
        <taxon>Thelohanellus</taxon>
    </lineage>
</organism>
<dbReference type="Proteomes" id="UP000031668">
    <property type="component" value="Unassembled WGS sequence"/>
</dbReference>
<reference evidence="2 3" key="1">
    <citation type="journal article" date="2014" name="Genome Biol. Evol.">
        <title>The genome of the myxosporean Thelohanellus kitauei shows adaptations to nutrient acquisition within its fish host.</title>
        <authorList>
            <person name="Yang Y."/>
            <person name="Xiong J."/>
            <person name="Zhou Z."/>
            <person name="Huo F."/>
            <person name="Miao W."/>
            <person name="Ran C."/>
            <person name="Liu Y."/>
            <person name="Zhang J."/>
            <person name="Feng J."/>
            <person name="Wang M."/>
            <person name="Wang M."/>
            <person name="Wang L."/>
            <person name="Yao B."/>
        </authorList>
    </citation>
    <scope>NUCLEOTIDE SEQUENCE [LARGE SCALE GENOMIC DNA]</scope>
    <source>
        <strain evidence="2">Wuqing</strain>
    </source>
</reference>
<proteinExistence type="predicted"/>